<evidence type="ECO:0000256" key="1">
    <source>
        <dbReference type="ARBA" id="ARBA00004123"/>
    </source>
</evidence>
<dbReference type="OrthoDB" id="24555at2759"/>
<evidence type="ECO:0000256" key="6">
    <source>
        <dbReference type="ARBA" id="ARBA00023125"/>
    </source>
</evidence>
<dbReference type="PANTHER" id="PTHR21358">
    <property type="entry name" value="PROTEIN MAELSTROM HOMOLOG"/>
    <property type="match status" value="1"/>
</dbReference>
<dbReference type="InterPro" id="IPR039259">
    <property type="entry name" value="Protein_maelstrom"/>
</dbReference>
<keyword evidence="8" id="KW-0539">Nucleus</keyword>
<evidence type="ECO:0000313" key="10">
    <source>
        <dbReference type="EMBL" id="KII60682.1"/>
    </source>
</evidence>
<dbReference type="PANTHER" id="PTHR21358:SF4">
    <property type="entry name" value="PROTEIN MAELSTROM HOMOLOG"/>
    <property type="match status" value="1"/>
</dbReference>
<keyword evidence="6" id="KW-0238">DNA-binding</keyword>
<name>A0A0C2IV32_THEKT</name>
<protein>
    <submittedName>
        <fullName evidence="10">Protein maelstrom</fullName>
    </submittedName>
</protein>
<evidence type="ECO:0000256" key="8">
    <source>
        <dbReference type="ARBA" id="ARBA00023242"/>
    </source>
</evidence>
<evidence type="ECO:0000259" key="9">
    <source>
        <dbReference type="Pfam" id="PF13017"/>
    </source>
</evidence>
<keyword evidence="5" id="KW-0221">Differentiation</keyword>
<dbReference type="EMBL" id="JWZT01005524">
    <property type="protein sequence ID" value="KII60682.1"/>
    <property type="molecule type" value="Genomic_DNA"/>
</dbReference>
<dbReference type="GO" id="GO:0034587">
    <property type="term" value="P:piRNA processing"/>
    <property type="evidence" value="ECO:0007669"/>
    <property type="project" value="TreeGrafter"/>
</dbReference>
<accession>A0A0C2IV32</accession>
<gene>
    <name evidence="10" type="ORF">RF11_11778</name>
</gene>
<evidence type="ECO:0000256" key="4">
    <source>
        <dbReference type="ARBA" id="ARBA00022490"/>
    </source>
</evidence>
<organism evidence="10 11">
    <name type="scientific">Thelohanellus kitauei</name>
    <name type="common">Myxosporean</name>
    <dbReference type="NCBI Taxonomy" id="669202"/>
    <lineage>
        <taxon>Eukaryota</taxon>
        <taxon>Metazoa</taxon>
        <taxon>Cnidaria</taxon>
        <taxon>Myxozoa</taxon>
        <taxon>Myxosporea</taxon>
        <taxon>Bivalvulida</taxon>
        <taxon>Platysporina</taxon>
        <taxon>Myxobolidae</taxon>
        <taxon>Thelohanellus</taxon>
    </lineage>
</organism>
<dbReference type="GO" id="GO:0045892">
    <property type="term" value="P:negative regulation of DNA-templated transcription"/>
    <property type="evidence" value="ECO:0007669"/>
    <property type="project" value="TreeGrafter"/>
</dbReference>
<evidence type="ECO:0000256" key="2">
    <source>
        <dbReference type="ARBA" id="ARBA00004496"/>
    </source>
</evidence>
<dbReference type="GO" id="GO:0007140">
    <property type="term" value="P:male meiotic nuclear division"/>
    <property type="evidence" value="ECO:0007669"/>
    <property type="project" value="TreeGrafter"/>
</dbReference>
<dbReference type="GO" id="GO:0030154">
    <property type="term" value="P:cell differentiation"/>
    <property type="evidence" value="ECO:0007669"/>
    <property type="project" value="UniProtKB-KW"/>
</dbReference>
<dbReference type="GO" id="GO:0043186">
    <property type="term" value="C:P granule"/>
    <property type="evidence" value="ECO:0007669"/>
    <property type="project" value="TreeGrafter"/>
</dbReference>
<sequence>MRINKIISLILLEAHYFSTHGEQKNQWILGRNPGEKWLISDECKNVWDNMSEQERQQYKDRAKGINSKKPFSGPKPFYPSQVHSTMVDSYSAPRPVGIEKTPLKKMTKDEIRDFTFKCIEAQKVYHHFGLVKNMQTMINTDFMFISFSVLSDIIYYDKNYGERLIDKNNPSLDVDYISLGQVNVIPVEVTIIEYSLSGGLKHAYHETIKAGPIPMGYKYAAFQSIKQTHQIPLEGNPDSKTIVDVAKALHKIGEYAKDRGIRFYTLGSEFEIVSQSLTYLAYMSDFPNTISPILLFEDLAIDLVNNCGIPELKDELQPHNVKTMVDAVSYLFNEKLRCQYHYDNGCRYCSMVRVLTFALFFSDHLTSMFGIANTEMHQPISIHLNRVPFDL</sequence>
<dbReference type="GO" id="GO:0043565">
    <property type="term" value="F:sequence-specific DNA binding"/>
    <property type="evidence" value="ECO:0007669"/>
    <property type="project" value="TreeGrafter"/>
</dbReference>
<dbReference type="GO" id="GO:0007283">
    <property type="term" value="P:spermatogenesis"/>
    <property type="evidence" value="ECO:0007669"/>
    <property type="project" value="TreeGrafter"/>
</dbReference>
<dbReference type="Pfam" id="PF13017">
    <property type="entry name" value="Maelstrom"/>
    <property type="match status" value="1"/>
</dbReference>
<dbReference type="InterPro" id="IPR024970">
    <property type="entry name" value="Maelstrom"/>
</dbReference>
<keyword evidence="7" id="KW-0943">RNA-mediated gene silencing</keyword>
<keyword evidence="11" id="KW-1185">Reference proteome</keyword>
<feature type="domain" description="Maelstrom" evidence="9">
    <location>
        <begin position="184"/>
        <end position="380"/>
    </location>
</feature>
<keyword evidence="4" id="KW-0963">Cytoplasm</keyword>
<dbReference type="AlphaFoldDB" id="A0A0C2IV32"/>
<evidence type="ECO:0000256" key="7">
    <source>
        <dbReference type="ARBA" id="ARBA00023158"/>
    </source>
</evidence>
<comment type="similarity">
    <text evidence="3">Belongs to the maelstrom family.</text>
</comment>
<evidence type="ECO:0000256" key="5">
    <source>
        <dbReference type="ARBA" id="ARBA00022782"/>
    </source>
</evidence>
<comment type="caution">
    <text evidence="10">The sequence shown here is derived from an EMBL/GenBank/DDBJ whole genome shotgun (WGS) entry which is preliminary data.</text>
</comment>
<comment type="subcellular location">
    <subcellularLocation>
        <location evidence="2">Cytoplasm</location>
    </subcellularLocation>
    <subcellularLocation>
        <location evidence="1">Nucleus</location>
    </subcellularLocation>
</comment>
<dbReference type="GO" id="GO:0060964">
    <property type="term" value="P:regulation of miRNA-mediated gene silencing"/>
    <property type="evidence" value="ECO:0007669"/>
    <property type="project" value="InterPro"/>
</dbReference>
<proteinExistence type="inferred from homology"/>
<evidence type="ECO:0000313" key="11">
    <source>
        <dbReference type="Proteomes" id="UP000031668"/>
    </source>
</evidence>
<reference evidence="10 11" key="1">
    <citation type="journal article" date="2014" name="Genome Biol. Evol.">
        <title>The genome of the myxosporean Thelohanellus kitauei shows adaptations to nutrient acquisition within its fish host.</title>
        <authorList>
            <person name="Yang Y."/>
            <person name="Xiong J."/>
            <person name="Zhou Z."/>
            <person name="Huo F."/>
            <person name="Miao W."/>
            <person name="Ran C."/>
            <person name="Liu Y."/>
            <person name="Zhang J."/>
            <person name="Feng J."/>
            <person name="Wang M."/>
            <person name="Wang M."/>
            <person name="Wang L."/>
            <person name="Yao B."/>
        </authorList>
    </citation>
    <scope>NUCLEOTIDE SEQUENCE [LARGE SCALE GENOMIC DNA]</scope>
    <source>
        <strain evidence="10">Wuqing</strain>
    </source>
</reference>
<dbReference type="Proteomes" id="UP000031668">
    <property type="component" value="Unassembled WGS sequence"/>
</dbReference>
<dbReference type="GO" id="GO:0005634">
    <property type="term" value="C:nucleus"/>
    <property type="evidence" value="ECO:0007669"/>
    <property type="project" value="UniProtKB-SubCell"/>
</dbReference>
<evidence type="ECO:0000256" key="3">
    <source>
        <dbReference type="ARBA" id="ARBA00007057"/>
    </source>
</evidence>